<dbReference type="InterPro" id="IPR002156">
    <property type="entry name" value="RNaseH_domain"/>
</dbReference>
<gene>
    <name evidence="2" type="ORF">RDI58_022477</name>
</gene>
<dbReference type="EMBL" id="JBANQN010000009">
    <property type="protein sequence ID" value="KAK6780293.1"/>
    <property type="molecule type" value="Genomic_DNA"/>
</dbReference>
<dbReference type="InterPro" id="IPR053151">
    <property type="entry name" value="RNase_H-like"/>
</dbReference>
<dbReference type="Pfam" id="PF13456">
    <property type="entry name" value="RVT_3"/>
    <property type="match status" value="1"/>
</dbReference>
<proteinExistence type="predicted"/>
<dbReference type="CDD" id="cd06222">
    <property type="entry name" value="RNase_H_like"/>
    <property type="match status" value="1"/>
</dbReference>
<dbReference type="Gene3D" id="3.30.420.10">
    <property type="entry name" value="Ribonuclease H-like superfamily/Ribonuclease H"/>
    <property type="match status" value="1"/>
</dbReference>
<dbReference type="GO" id="GO:0004523">
    <property type="term" value="F:RNA-DNA hybrid ribonuclease activity"/>
    <property type="evidence" value="ECO:0007669"/>
    <property type="project" value="InterPro"/>
</dbReference>
<dbReference type="InterPro" id="IPR036397">
    <property type="entry name" value="RNaseH_sf"/>
</dbReference>
<dbReference type="GO" id="GO:0003676">
    <property type="term" value="F:nucleic acid binding"/>
    <property type="evidence" value="ECO:0007669"/>
    <property type="project" value="InterPro"/>
</dbReference>
<reference evidence="2 3" key="1">
    <citation type="submission" date="2024-02" db="EMBL/GenBank/DDBJ databases">
        <title>de novo genome assembly of Solanum bulbocastanum strain 11H21.</title>
        <authorList>
            <person name="Hosaka A.J."/>
        </authorList>
    </citation>
    <scope>NUCLEOTIDE SEQUENCE [LARGE SCALE GENOMIC DNA]</scope>
    <source>
        <tissue evidence="2">Young leaves</tissue>
    </source>
</reference>
<keyword evidence="3" id="KW-1185">Reference proteome</keyword>
<protein>
    <recommendedName>
        <fullName evidence="1">RNase H type-1 domain-containing protein</fullName>
    </recommendedName>
</protein>
<sequence length="132" mass="15879">MSTSIQAELMAMWSALHYYLRHDFHYVNLETDSLVLKNMIIRNWRIPWDLVERPEDIQEMLKQMHVQIHHIFREANQLADFIANTAIDKEEKQQFHNFIQLPSMGRRILNTDKHQIPSVRVKTRKINNNTNE</sequence>
<evidence type="ECO:0000259" key="1">
    <source>
        <dbReference type="PROSITE" id="PS50879"/>
    </source>
</evidence>
<dbReference type="PROSITE" id="PS50879">
    <property type="entry name" value="RNASE_H_1"/>
    <property type="match status" value="1"/>
</dbReference>
<dbReference type="InterPro" id="IPR044730">
    <property type="entry name" value="RNase_H-like_dom_plant"/>
</dbReference>
<evidence type="ECO:0000313" key="2">
    <source>
        <dbReference type="EMBL" id="KAK6780293.1"/>
    </source>
</evidence>
<dbReference type="PANTHER" id="PTHR47723:SF24">
    <property type="entry name" value="RNASE H TYPE-1 DOMAIN-CONTAINING PROTEIN"/>
    <property type="match status" value="1"/>
</dbReference>
<name>A0AAN8T9C8_SOLBU</name>
<evidence type="ECO:0000313" key="3">
    <source>
        <dbReference type="Proteomes" id="UP001371456"/>
    </source>
</evidence>
<dbReference type="PANTHER" id="PTHR47723">
    <property type="entry name" value="OS05G0353850 PROTEIN"/>
    <property type="match status" value="1"/>
</dbReference>
<dbReference type="Proteomes" id="UP001371456">
    <property type="component" value="Unassembled WGS sequence"/>
</dbReference>
<accession>A0AAN8T9C8</accession>
<dbReference type="AlphaFoldDB" id="A0AAN8T9C8"/>
<dbReference type="SUPFAM" id="SSF53098">
    <property type="entry name" value="Ribonuclease H-like"/>
    <property type="match status" value="1"/>
</dbReference>
<feature type="domain" description="RNase H type-1" evidence="1">
    <location>
        <begin position="1"/>
        <end position="88"/>
    </location>
</feature>
<organism evidence="2 3">
    <name type="scientific">Solanum bulbocastanum</name>
    <name type="common">Wild potato</name>
    <dbReference type="NCBI Taxonomy" id="147425"/>
    <lineage>
        <taxon>Eukaryota</taxon>
        <taxon>Viridiplantae</taxon>
        <taxon>Streptophyta</taxon>
        <taxon>Embryophyta</taxon>
        <taxon>Tracheophyta</taxon>
        <taxon>Spermatophyta</taxon>
        <taxon>Magnoliopsida</taxon>
        <taxon>eudicotyledons</taxon>
        <taxon>Gunneridae</taxon>
        <taxon>Pentapetalae</taxon>
        <taxon>asterids</taxon>
        <taxon>lamiids</taxon>
        <taxon>Solanales</taxon>
        <taxon>Solanaceae</taxon>
        <taxon>Solanoideae</taxon>
        <taxon>Solaneae</taxon>
        <taxon>Solanum</taxon>
    </lineage>
</organism>
<dbReference type="InterPro" id="IPR012337">
    <property type="entry name" value="RNaseH-like_sf"/>
</dbReference>
<comment type="caution">
    <text evidence="2">The sequence shown here is derived from an EMBL/GenBank/DDBJ whole genome shotgun (WGS) entry which is preliminary data.</text>
</comment>